<dbReference type="AlphaFoldDB" id="A0A8E0RN35"/>
<comment type="caution">
    <text evidence="3">The sequence shown here is derived from an EMBL/GenBank/DDBJ whole genome shotgun (WGS) entry which is preliminary data.</text>
</comment>
<evidence type="ECO:0000313" key="3">
    <source>
        <dbReference type="EMBL" id="KAA0188344.1"/>
    </source>
</evidence>
<dbReference type="Gene3D" id="2.30.42.10">
    <property type="match status" value="1"/>
</dbReference>
<protein>
    <recommendedName>
        <fullName evidence="2">PDZ domain-containing protein</fullName>
    </recommendedName>
</protein>
<gene>
    <name evidence="3" type="ORF">FBUS_07609</name>
</gene>
<dbReference type="InterPro" id="IPR001478">
    <property type="entry name" value="PDZ"/>
</dbReference>
<dbReference type="EMBL" id="LUCM01008471">
    <property type="protein sequence ID" value="KAA0188344.1"/>
    <property type="molecule type" value="Genomic_DNA"/>
</dbReference>
<keyword evidence="4" id="KW-1185">Reference proteome</keyword>
<evidence type="ECO:0000259" key="2">
    <source>
        <dbReference type="PROSITE" id="PS50106"/>
    </source>
</evidence>
<feature type="domain" description="PDZ" evidence="2">
    <location>
        <begin position="188"/>
        <end position="254"/>
    </location>
</feature>
<organism evidence="3 4">
    <name type="scientific">Fasciolopsis buskii</name>
    <dbReference type="NCBI Taxonomy" id="27845"/>
    <lineage>
        <taxon>Eukaryota</taxon>
        <taxon>Metazoa</taxon>
        <taxon>Spiralia</taxon>
        <taxon>Lophotrochozoa</taxon>
        <taxon>Platyhelminthes</taxon>
        <taxon>Trematoda</taxon>
        <taxon>Digenea</taxon>
        <taxon>Plagiorchiida</taxon>
        <taxon>Echinostomata</taxon>
        <taxon>Echinostomatoidea</taxon>
        <taxon>Fasciolidae</taxon>
        <taxon>Fasciolopsis</taxon>
    </lineage>
</organism>
<dbReference type="Proteomes" id="UP000728185">
    <property type="component" value="Unassembled WGS sequence"/>
</dbReference>
<dbReference type="PROSITE" id="PS50106">
    <property type="entry name" value="PDZ"/>
    <property type="match status" value="1"/>
</dbReference>
<feature type="region of interest" description="Disordered" evidence="1">
    <location>
        <begin position="50"/>
        <end position="70"/>
    </location>
</feature>
<proteinExistence type="predicted"/>
<evidence type="ECO:0000313" key="4">
    <source>
        <dbReference type="Proteomes" id="UP000728185"/>
    </source>
</evidence>
<name>A0A8E0RN35_9TREM</name>
<accession>A0A8E0RN35</accession>
<reference evidence="3" key="1">
    <citation type="submission" date="2019-05" db="EMBL/GenBank/DDBJ databases">
        <title>Annotation for the trematode Fasciolopsis buski.</title>
        <authorList>
            <person name="Choi Y.-J."/>
        </authorList>
    </citation>
    <scope>NUCLEOTIDE SEQUENCE</scope>
    <source>
        <strain evidence="3">HT</strain>
        <tissue evidence="3">Whole worm</tissue>
    </source>
</reference>
<evidence type="ECO:0000256" key="1">
    <source>
        <dbReference type="SAM" id="MobiDB-lite"/>
    </source>
</evidence>
<sequence>MDYTGVLCRPNSVKDNLFASRDSLNLTDSMTLPGDCGTTDYAHIVDATRKDTSRFQPSQNSRGRHSVNGPVERATKSETHLFSATKSTRGRKSHLLNGLRQSARQTLDILCKAWRNSTTNLTEMTKSISTETVGETMTTSTRRRHSDMSLNRLISFESSASMGLPELIDGKFAPPTRACTRTHLTTKLVQLRRTTLQDPFGIFVTKSDLGFRLTRLAENLSVQCPSLRELRVGDELIQVNGVQCARLSLTELSQHFSNCLTLLLTVRSNSEEFPMD</sequence>
<dbReference type="SUPFAM" id="SSF50156">
    <property type="entry name" value="PDZ domain-like"/>
    <property type="match status" value="1"/>
</dbReference>
<dbReference type="InterPro" id="IPR036034">
    <property type="entry name" value="PDZ_sf"/>
</dbReference>
<dbReference type="OrthoDB" id="6269878at2759"/>